<accession>A0ABT2BMF8</accession>
<evidence type="ECO:0000313" key="4">
    <source>
        <dbReference type="Proteomes" id="UP001205861"/>
    </source>
</evidence>
<keyword evidence="2" id="KW-1133">Transmembrane helix</keyword>
<keyword evidence="1" id="KW-0175">Coiled coil</keyword>
<evidence type="ECO:0000256" key="1">
    <source>
        <dbReference type="SAM" id="Coils"/>
    </source>
</evidence>
<proteinExistence type="predicted"/>
<feature type="coiled-coil region" evidence="1">
    <location>
        <begin position="46"/>
        <end position="100"/>
    </location>
</feature>
<keyword evidence="4" id="KW-1185">Reference proteome</keyword>
<reference evidence="3 4" key="1">
    <citation type="submission" date="2022-08" db="EMBL/GenBank/DDBJ databases">
        <title>Reclassification of Massilia species as members of the genera Telluria, Duganella, Pseudoduganella, Mokoshia gen. nov. and Zemynaea gen. nov. using orthogonal and non-orthogonal genome-based approaches.</title>
        <authorList>
            <person name="Bowman J.P."/>
        </authorList>
    </citation>
    <scope>NUCLEOTIDE SEQUENCE [LARGE SCALE GENOMIC DNA]</scope>
    <source>
        <strain evidence="3 4">JCM 31607</strain>
    </source>
</reference>
<name>A0ABT2BMF8_9BURK</name>
<organism evidence="3 4">
    <name type="scientific">Massilia solisilvae</name>
    <dbReference type="NCBI Taxonomy" id="1811225"/>
    <lineage>
        <taxon>Bacteria</taxon>
        <taxon>Pseudomonadati</taxon>
        <taxon>Pseudomonadota</taxon>
        <taxon>Betaproteobacteria</taxon>
        <taxon>Burkholderiales</taxon>
        <taxon>Oxalobacteraceae</taxon>
        <taxon>Telluria group</taxon>
        <taxon>Massilia</taxon>
    </lineage>
</organism>
<keyword evidence="2" id="KW-0472">Membrane</keyword>
<evidence type="ECO:0008006" key="5">
    <source>
        <dbReference type="Google" id="ProtNLM"/>
    </source>
</evidence>
<dbReference type="RefSeq" id="WP_258857300.1">
    <property type="nucleotide sequence ID" value="NZ_JANUGV010000004.1"/>
</dbReference>
<dbReference type="EMBL" id="JANUGV010000004">
    <property type="protein sequence ID" value="MCS0609652.1"/>
    <property type="molecule type" value="Genomic_DNA"/>
</dbReference>
<comment type="caution">
    <text evidence="3">The sequence shown here is derived from an EMBL/GenBank/DDBJ whole genome shotgun (WGS) entry which is preliminary data.</text>
</comment>
<protein>
    <recommendedName>
        <fullName evidence="5">MSHA biogenesis protein MshI</fullName>
    </recommendedName>
</protein>
<evidence type="ECO:0000313" key="3">
    <source>
        <dbReference type="EMBL" id="MCS0609652.1"/>
    </source>
</evidence>
<dbReference type="Proteomes" id="UP001205861">
    <property type="component" value="Unassembled WGS sequence"/>
</dbReference>
<feature type="transmembrane region" description="Helical" evidence="2">
    <location>
        <begin position="21"/>
        <end position="42"/>
    </location>
</feature>
<evidence type="ECO:0000256" key="2">
    <source>
        <dbReference type="SAM" id="Phobius"/>
    </source>
</evidence>
<gene>
    <name evidence="3" type="ORF">NX773_15910</name>
</gene>
<sequence>MSQQINLFNPAFQEKRKAFGAAAMAQALAVLVLGVALLTGYGSRHAAQLQQQADAGARKVDKEKARLALVAVEFAPRQKSAPLEAELAEAEAQLAALKRIADVIDRGELGNATGYSEYFRALARQRVDGLWLTGLAITGAGCDIGVRGRAVDASLLPGFLGRLTHEKIMQGKSFGSLQISQPSSSAQGKDGKPAATAGQFVEFSLQSKPEGAQS</sequence>
<keyword evidence="2" id="KW-0812">Transmembrane</keyword>